<sequence length="59" mass="6666">MTCAPDLASHCRTLLHSRPRHKLLYRYLLLYPLYILAEIAIISTDLVELLGSAIALCLI</sequence>
<feature type="transmembrane region" description="Helical" evidence="1">
    <location>
        <begin position="23"/>
        <end position="42"/>
    </location>
</feature>
<evidence type="ECO:0000313" key="2">
    <source>
        <dbReference type="EMBL" id="KZP29383.1"/>
    </source>
</evidence>
<reference evidence="2 3" key="1">
    <citation type="journal article" date="2016" name="Mol. Biol. Evol.">
        <title>Comparative Genomics of Early-Diverging Mushroom-Forming Fungi Provides Insights into the Origins of Lignocellulose Decay Capabilities.</title>
        <authorList>
            <person name="Nagy L.G."/>
            <person name="Riley R."/>
            <person name="Tritt A."/>
            <person name="Adam C."/>
            <person name="Daum C."/>
            <person name="Floudas D."/>
            <person name="Sun H."/>
            <person name="Yadav J.S."/>
            <person name="Pangilinan J."/>
            <person name="Larsson K.H."/>
            <person name="Matsuura K."/>
            <person name="Barry K."/>
            <person name="Labutti K."/>
            <person name="Kuo R."/>
            <person name="Ohm R.A."/>
            <person name="Bhattacharya S.S."/>
            <person name="Shirouzu T."/>
            <person name="Yoshinaga Y."/>
            <person name="Martin F.M."/>
            <person name="Grigoriev I.V."/>
            <person name="Hibbett D.S."/>
        </authorList>
    </citation>
    <scope>NUCLEOTIDE SEQUENCE [LARGE SCALE GENOMIC DNA]</scope>
    <source>
        <strain evidence="2 3">CBS 109695</strain>
    </source>
</reference>
<gene>
    <name evidence="2" type="ORF">FIBSPDRAFT_851824</name>
</gene>
<protein>
    <submittedName>
        <fullName evidence="2">Uncharacterized protein</fullName>
    </submittedName>
</protein>
<proteinExistence type="predicted"/>
<name>A0A166SFD4_9AGAM</name>
<dbReference type="STRING" id="436010.A0A166SFD4"/>
<keyword evidence="1" id="KW-1133">Transmembrane helix</keyword>
<accession>A0A166SFD4</accession>
<keyword evidence="3" id="KW-1185">Reference proteome</keyword>
<evidence type="ECO:0000313" key="3">
    <source>
        <dbReference type="Proteomes" id="UP000076532"/>
    </source>
</evidence>
<keyword evidence="1" id="KW-0472">Membrane</keyword>
<dbReference type="AlphaFoldDB" id="A0A166SFD4"/>
<organism evidence="2 3">
    <name type="scientific">Athelia psychrophila</name>
    <dbReference type="NCBI Taxonomy" id="1759441"/>
    <lineage>
        <taxon>Eukaryota</taxon>
        <taxon>Fungi</taxon>
        <taxon>Dikarya</taxon>
        <taxon>Basidiomycota</taxon>
        <taxon>Agaricomycotina</taxon>
        <taxon>Agaricomycetes</taxon>
        <taxon>Agaricomycetidae</taxon>
        <taxon>Atheliales</taxon>
        <taxon>Atheliaceae</taxon>
        <taxon>Athelia</taxon>
    </lineage>
</organism>
<evidence type="ECO:0000256" key="1">
    <source>
        <dbReference type="SAM" id="Phobius"/>
    </source>
</evidence>
<keyword evidence="1" id="KW-0812">Transmembrane</keyword>
<dbReference type="Proteomes" id="UP000076532">
    <property type="component" value="Unassembled WGS sequence"/>
</dbReference>
<dbReference type="EMBL" id="KV417499">
    <property type="protein sequence ID" value="KZP29383.1"/>
    <property type="molecule type" value="Genomic_DNA"/>
</dbReference>